<reference evidence="1 2" key="1">
    <citation type="submission" date="2015-11" db="EMBL/GenBank/DDBJ databases">
        <title>Exploring the genomic traits of fungus-feeding bacterial genus Collimonas.</title>
        <authorList>
            <person name="Song C."/>
            <person name="Schmidt R."/>
            <person name="de Jager V."/>
            <person name="Krzyzanowska D."/>
            <person name="Jongedijk E."/>
            <person name="Cankar K."/>
            <person name="Beekwilder J."/>
            <person name="van Veen A."/>
            <person name="de Boer W."/>
            <person name="van Veen J.A."/>
            <person name="Garbeva P."/>
        </authorList>
    </citation>
    <scope>NUCLEOTIDE SEQUENCE [LARGE SCALE GENOMIC DNA]</scope>
    <source>
        <strain evidence="1 2">Ter282</strain>
    </source>
</reference>
<gene>
    <name evidence="1" type="ORF">CAter282_1705</name>
</gene>
<evidence type="ECO:0000313" key="1">
    <source>
        <dbReference type="EMBL" id="AMP09486.1"/>
    </source>
</evidence>
<protein>
    <submittedName>
        <fullName evidence="1">Uncharacterized protein</fullName>
    </submittedName>
</protein>
<sequence length="61" mass="7176">MTQIGQLRTFGAFRNLFKTDISRYSNCEENPYAFGSDDNSTYRSTTWLSRRYSTNCVWQCS</sequence>
<proteinExistence type="predicted"/>
<accession>A0A127QHL5</accession>
<dbReference type="AlphaFoldDB" id="A0A127QHL5"/>
<organism evidence="1 2">
    <name type="scientific">Collimonas arenae</name>
    <dbReference type="NCBI Taxonomy" id="279058"/>
    <lineage>
        <taxon>Bacteria</taxon>
        <taxon>Pseudomonadati</taxon>
        <taxon>Pseudomonadota</taxon>
        <taxon>Betaproteobacteria</taxon>
        <taxon>Burkholderiales</taxon>
        <taxon>Oxalobacteraceae</taxon>
        <taxon>Collimonas</taxon>
    </lineage>
</organism>
<name>A0A127QHL5_9BURK</name>
<keyword evidence="2" id="KW-1185">Reference proteome</keyword>
<evidence type="ECO:0000313" key="2">
    <source>
        <dbReference type="Proteomes" id="UP000071778"/>
    </source>
</evidence>
<dbReference type="EMBL" id="CP013235">
    <property type="protein sequence ID" value="AMP09486.1"/>
    <property type="molecule type" value="Genomic_DNA"/>
</dbReference>
<dbReference type="Proteomes" id="UP000071778">
    <property type="component" value="Chromosome"/>
</dbReference>